<comment type="caution">
    <text evidence="2">The sequence shown here is derived from an EMBL/GenBank/DDBJ whole genome shotgun (WGS) entry which is preliminary data.</text>
</comment>
<dbReference type="EMBL" id="AKAU01000145">
    <property type="protein sequence ID" value="EIM97644.1"/>
    <property type="molecule type" value="Genomic_DNA"/>
</dbReference>
<keyword evidence="3" id="KW-1185">Reference proteome</keyword>
<evidence type="ECO:0000313" key="2">
    <source>
        <dbReference type="EMBL" id="EIM97644.1"/>
    </source>
</evidence>
<gene>
    <name evidence="2" type="ORF">WQE_28085</name>
</gene>
<keyword evidence="1" id="KW-0732">Signal</keyword>
<proteinExistence type="predicted"/>
<feature type="signal peptide" evidence="1">
    <location>
        <begin position="1"/>
        <end position="20"/>
    </location>
</feature>
<accession>A0ABP2PJB7</accession>
<reference evidence="2 3" key="1">
    <citation type="journal article" date="2012" name="J. Bacteriol.">
        <title>Draft Genome Sequence of the Soil Bacterium Burkholderia terrae Strain BS001, Which Interacts with Fungal Surface Structures.</title>
        <authorList>
            <person name="Nazir R."/>
            <person name="Hansen M.A."/>
            <person name="Sorensen S."/>
            <person name="van Elsas J.D."/>
        </authorList>
    </citation>
    <scope>NUCLEOTIDE SEQUENCE [LARGE SCALE GENOMIC DNA]</scope>
    <source>
        <strain evidence="2 3">BS001</strain>
    </source>
</reference>
<organism evidence="2 3">
    <name type="scientific">Paraburkholderia hospita</name>
    <dbReference type="NCBI Taxonomy" id="169430"/>
    <lineage>
        <taxon>Bacteria</taxon>
        <taxon>Pseudomonadati</taxon>
        <taxon>Pseudomonadota</taxon>
        <taxon>Betaproteobacteria</taxon>
        <taxon>Burkholderiales</taxon>
        <taxon>Burkholderiaceae</taxon>
        <taxon>Paraburkholderia</taxon>
    </lineage>
</organism>
<dbReference type="Proteomes" id="UP000004980">
    <property type="component" value="Unassembled WGS sequence"/>
</dbReference>
<protein>
    <submittedName>
        <fullName evidence="2">Uncharacterized protein</fullName>
    </submittedName>
</protein>
<feature type="chain" id="PRO_5045037683" evidence="1">
    <location>
        <begin position="21"/>
        <end position="126"/>
    </location>
</feature>
<evidence type="ECO:0000313" key="3">
    <source>
        <dbReference type="Proteomes" id="UP000004980"/>
    </source>
</evidence>
<evidence type="ECO:0000256" key="1">
    <source>
        <dbReference type="SAM" id="SignalP"/>
    </source>
</evidence>
<name>A0ABP2PJB7_9BURK</name>
<sequence length="126" mass="13557">MVMRAACVIPLICCCAAAQATGNCPEDIGVATAFASNMHHLLKRARPAVAPSPESPAYFDNVPMTVIGVYGATMLDMLSGGPLVLVRWPDDCCSPAQRWHTGRHAERAPANPNKDGAHIFFLWPEL</sequence>